<dbReference type="OrthoDB" id="267323at2759"/>
<accession>A0A8X8BEW5</accession>
<gene>
    <name evidence="1" type="ORF">Bca52824_002467</name>
</gene>
<reference evidence="1 2" key="1">
    <citation type="submission" date="2020-02" db="EMBL/GenBank/DDBJ databases">
        <authorList>
            <person name="Ma Q."/>
            <person name="Huang Y."/>
            <person name="Song X."/>
            <person name="Pei D."/>
        </authorList>
    </citation>
    <scope>NUCLEOTIDE SEQUENCE [LARGE SCALE GENOMIC DNA]</scope>
    <source>
        <strain evidence="1">Sxm20200214</strain>
        <tissue evidence="1">Leaf</tissue>
    </source>
</reference>
<evidence type="ECO:0000313" key="2">
    <source>
        <dbReference type="Proteomes" id="UP000886595"/>
    </source>
</evidence>
<dbReference type="AlphaFoldDB" id="A0A8X8BEW5"/>
<comment type="caution">
    <text evidence="1">The sequence shown here is derived from an EMBL/GenBank/DDBJ whole genome shotgun (WGS) entry which is preliminary data.</text>
</comment>
<evidence type="ECO:0000313" key="1">
    <source>
        <dbReference type="EMBL" id="KAG2331287.1"/>
    </source>
</evidence>
<proteinExistence type="predicted"/>
<dbReference type="EMBL" id="JAAMPC010000001">
    <property type="protein sequence ID" value="KAG2331287.1"/>
    <property type="molecule type" value="Genomic_DNA"/>
</dbReference>
<organism evidence="1 2">
    <name type="scientific">Brassica carinata</name>
    <name type="common">Ethiopian mustard</name>
    <name type="synonym">Abyssinian cabbage</name>
    <dbReference type="NCBI Taxonomy" id="52824"/>
    <lineage>
        <taxon>Eukaryota</taxon>
        <taxon>Viridiplantae</taxon>
        <taxon>Streptophyta</taxon>
        <taxon>Embryophyta</taxon>
        <taxon>Tracheophyta</taxon>
        <taxon>Spermatophyta</taxon>
        <taxon>Magnoliopsida</taxon>
        <taxon>eudicotyledons</taxon>
        <taxon>Gunneridae</taxon>
        <taxon>Pentapetalae</taxon>
        <taxon>rosids</taxon>
        <taxon>malvids</taxon>
        <taxon>Brassicales</taxon>
        <taxon>Brassicaceae</taxon>
        <taxon>Brassiceae</taxon>
        <taxon>Brassica</taxon>
    </lineage>
</organism>
<keyword evidence="2" id="KW-1185">Reference proteome</keyword>
<sequence>MVLAKYPVGAGSPVKVGVTDLDLVKILTLVSLKMENSKVQGELTPHIYGSVPLPLLHELTSILELSFVVPPDHDFEFQVFFKPKYRNTSCIVEEGQNRLLTGGSLQGDARVALFKLEGDVILEFLVFINADRVSPFDLATRRL</sequence>
<protein>
    <submittedName>
        <fullName evidence="1">Uncharacterized protein</fullName>
    </submittedName>
</protein>
<name>A0A8X8BEW5_BRACI</name>
<dbReference type="Proteomes" id="UP000886595">
    <property type="component" value="Unassembled WGS sequence"/>
</dbReference>